<dbReference type="InterPro" id="IPR036249">
    <property type="entry name" value="Thioredoxin-like_sf"/>
</dbReference>
<keyword evidence="9" id="KW-1185">Reference proteome</keyword>
<dbReference type="SUPFAM" id="SSF89942">
    <property type="entry name" value="eEF1-gamma domain"/>
    <property type="match status" value="1"/>
</dbReference>
<dbReference type="FunFam" id="3.30.70.1010:FF:000001">
    <property type="entry name" value="Elongation factor 1-gamma 1"/>
    <property type="match status" value="1"/>
</dbReference>
<feature type="compositionally biased region" description="Basic and acidic residues" evidence="5">
    <location>
        <begin position="220"/>
        <end position="245"/>
    </location>
</feature>
<dbReference type="InterPro" id="IPR001662">
    <property type="entry name" value="EF1B_G_C"/>
</dbReference>
<dbReference type="Gene3D" id="1.20.1050.10">
    <property type="match status" value="1"/>
</dbReference>
<dbReference type="GO" id="GO:0005840">
    <property type="term" value="C:ribosome"/>
    <property type="evidence" value="ECO:0007669"/>
    <property type="project" value="UniProtKB-ARBA"/>
</dbReference>
<comment type="pathway">
    <text evidence="1">Protein biosynthesis; polypeptide chain elongation.</text>
</comment>
<protein>
    <submittedName>
        <fullName evidence="8">Elongation factor EF-1 gamma subunit</fullName>
    </submittedName>
</protein>
<reference evidence="8 9" key="1">
    <citation type="journal article" date="2019" name="BMC Genomics">
        <title>Chromosome level assembly and comparative genome analysis confirm lager-brewing yeasts originated from a single hybridization.</title>
        <authorList>
            <person name="Salazar A.N."/>
            <person name="Gorter de Vries A.R."/>
            <person name="van den Broek M."/>
            <person name="Brouwers N."/>
            <person name="de la Torre Cortes P."/>
            <person name="Kuijpers N.G.A."/>
            <person name="Daran J.G."/>
            <person name="Abeel T."/>
        </authorList>
    </citation>
    <scope>NUCLEOTIDE SEQUENCE [LARGE SCALE GENOMIC DNA]</scope>
    <source>
        <strain evidence="8 9">CBS 1483</strain>
    </source>
</reference>
<dbReference type="InterPro" id="IPR036282">
    <property type="entry name" value="Glutathione-S-Trfase_C_sf"/>
</dbReference>
<evidence type="ECO:0000256" key="2">
    <source>
        <dbReference type="ARBA" id="ARBA00022768"/>
    </source>
</evidence>
<evidence type="ECO:0000313" key="8">
    <source>
        <dbReference type="EMBL" id="QID86371.1"/>
    </source>
</evidence>
<dbReference type="InterPro" id="IPR036433">
    <property type="entry name" value="EF1B_G_C_sf"/>
</dbReference>
<feature type="domain" description="GST C-terminal" evidence="7">
    <location>
        <begin position="86"/>
        <end position="217"/>
    </location>
</feature>
<dbReference type="SUPFAM" id="SSF52833">
    <property type="entry name" value="Thioredoxin-like"/>
    <property type="match status" value="1"/>
</dbReference>
<evidence type="ECO:0000259" key="6">
    <source>
        <dbReference type="PROSITE" id="PS50040"/>
    </source>
</evidence>
<name>A0A6C1EBT7_SACPS</name>
<dbReference type="PROSITE" id="PS50405">
    <property type="entry name" value="GST_CTER"/>
    <property type="match status" value="1"/>
</dbReference>
<dbReference type="Gene3D" id="3.30.70.1010">
    <property type="entry name" value="Translation elongation factor EF1B, gamma chain, conserved domain"/>
    <property type="match status" value="1"/>
</dbReference>
<evidence type="ECO:0000256" key="4">
    <source>
        <dbReference type="PROSITE-ProRule" id="PRU00519"/>
    </source>
</evidence>
<dbReference type="InterPro" id="IPR050802">
    <property type="entry name" value="EF-GSTs"/>
</dbReference>
<feature type="domain" description="EF-1-gamma C-terminal" evidence="6">
    <location>
        <begin position="244"/>
        <end position="405"/>
    </location>
</feature>
<dbReference type="PANTHER" id="PTHR43986:SF1">
    <property type="entry name" value="ELONGATION FACTOR 1-GAMMA"/>
    <property type="match status" value="1"/>
</dbReference>
<dbReference type="InterPro" id="IPR004045">
    <property type="entry name" value="Glutathione_S-Trfase_N"/>
</dbReference>
<dbReference type="GO" id="GO:0005634">
    <property type="term" value="C:nucleus"/>
    <property type="evidence" value="ECO:0007669"/>
    <property type="project" value="TreeGrafter"/>
</dbReference>
<dbReference type="CDD" id="cd03181">
    <property type="entry name" value="GST_C_EF1Bgamma_like"/>
    <property type="match status" value="1"/>
</dbReference>
<dbReference type="SMART" id="SM01183">
    <property type="entry name" value="EF1G"/>
    <property type="match status" value="1"/>
</dbReference>
<dbReference type="EMBL" id="CP049008">
    <property type="protein sequence ID" value="QID86371.1"/>
    <property type="molecule type" value="Genomic_DNA"/>
</dbReference>
<evidence type="ECO:0000256" key="5">
    <source>
        <dbReference type="SAM" id="MobiDB-lite"/>
    </source>
</evidence>
<dbReference type="Pfam" id="PF00043">
    <property type="entry name" value="GST_C"/>
    <property type="match status" value="1"/>
</dbReference>
<dbReference type="Pfam" id="PF00647">
    <property type="entry name" value="EF1G"/>
    <property type="match status" value="1"/>
</dbReference>
<dbReference type="GO" id="GO:0003746">
    <property type="term" value="F:translation elongation factor activity"/>
    <property type="evidence" value="ECO:0007669"/>
    <property type="project" value="UniProtKB-UniRule"/>
</dbReference>
<dbReference type="InterPro" id="IPR004046">
    <property type="entry name" value="GST_C"/>
</dbReference>
<gene>
    <name evidence="8" type="primary">TEF4_2</name>
    <name evidence="8" type="ORF">GRS66_008995</name>
</gene>
<evidence type="ECO:0000256" key="3">
    <source>
        <dbReference type="ARBA" id="ARBA00022917"/>
    </source>
</evidence>
<dbReference type="PANTHER" id="PTHR43986">
    <property type="entry name" value="ELONGATION FACTOR 1-GAMMA"/>
    <property type="match status" value="1"/>
</dbReference>
<organism evidence="8 9">
    <name type="scientific">Saccharomyces pastorianus</name>
    <name type="common">Lager yeast</name>
    <name type="synonym">Saccharomyces cerevisiae x Saccharomyces eubayanus</name>
    <dbReference type="NCBI Taxonomy" id="27292"/>
    <lineage>
        <taxon>Eukaryota</taxon>
        <taxon>Fungi</taxon>
        <taxon>Dikarya</taxon>
        <taxon>Ascomycota</taxon>
        <taxon>Saccharomycotina</taxon>
        <taxon>Saccharomycetes</taxon>
        <taxon>Saccharomycetales</taxon>
        <taxon>Saccharomycetaceae</taxon>
        <taxon>Saccharomyces</taxon>
    </lineage>
</organism>
<dbReference type="InterPro" id="IPR010987">
    <property type="entry name" value="Glutathione-S-Trfase_C-like"/>
</dbReference>
<dbReference type="PROSITE" id="PS50040">
    <property type="entry name" value="EF1G_C"/>
    <property type="match status" value="1"/>
</dbReference>
<dbReference type="OrthoDB" id="249703at2759"/>
<dbReference type="Proteomes" id="UP000501346">
    <property type="component" value="Chromosome SeXI"/>
</dbReference>
<dbReference type="AlphaFoldDB" id="A0A6C1EBT7"/>
<dbReference type="FunFam" id="1.20.1050.10:FF:000006">
    <property type="entry name" value="Elongation factor 1 gamma"/>
    <property type="match status" value="1"/>
</dbReference>
<dbReference type="SUPFAM" id="SSF47616">
    <property type="entry name" value="GST C-terminal domain-like"/>
    <property type="match status" value="1"/>
</dbReference>
<dbReference type="FunFam" id="3.40.30.10:FF:000142">
    <property type="entry name" value="Elongation factor 1 gamma"/>
    <property type="match status" value="1"/>
</dbReference>
<dbReference type="Pfam" id="PF02798">
    <property type="entry name" value="GST_N"/>
    <property type="match status" value="1"/>
</dbReference>
<evidence type="ECO:0000256" key="1">
    <source>
        <dbReference type="ARBA" id="ARBA00004815"/>
    </source>
</evidence>
<dbReference type="Gene3D" id="3.40.30.10">
    <property type="entry name" value="Glutaredoxin"/>
    <property type="match status" value="1"/>
</dbReference>
<dbReference type="CDD" id="cd03044">
    <property type="entry name" value="GST_N_EF1Bgamma"/>
    <property type="match status" value="1"/>
</dbReference>
<accession>A0A6C1EBT7</accession>
<evidence type="ECO:0000259" key="7">
    <source>
        <dbReference type="PROSITE" id="PS50405"/>
    </source>
</evidence>
<sequence>MSQGTLYISKSPRNFASKALISHFKLDVKIVEKDQASEFASLFPLKQVPAFLGPKGFKLTEAIAIQYYLANLITDDKEKARILGSNLIEESQILRWSSLANSDLCSNIARPFLSFSGMMPYNKKDVDAAFTKVDNIAAVFDARLRDYTFVATENISLADLHAASAWAFGLSSILGPEWRAKHPQLMRWFNTIAASPIFKTQLTEFKLAEKALTYTPPKKQKAEKPKAEKKKEEAKPAVEQKPKPKHPLEALGRSTFVLDDWKRKYSNEDTRPVALPWFWEHYNPEEYSIWKVGYKYNDELTLTFMSNNLVAGFFNRLSASTKYMFGCLVVYGENNNNGIVGAVLVRGQDFAPAFDVAPDWESYEYSKLDPTNEEDKEFINNMWAWDKPVVVNCESKEIADGKVLK</sequence>
<evidence type="ECO:0000313" key="9">
    <source>
        <dbReference type="Proteomes" id="UP000501346"/>
    </source>
</evidence>
<keyword evidence="2 4" id="KW-0251">Elongation factor</keyword>
<dbReference type="GO" id="GO:0005737">
    <property type="term" value="C:cytoplasm"/>
    <property type="evidence" value="ECO:0007669"/>
    <property type="project" value="TreeGrafter"/>
</dbReference>
<proteinExistence type="predicted"/>
<feature type="region of interest" description="Disordered" evidence="5">
    <location>
        <begin position="216"/>
        <end position="245"/>
    </location>
</feature>
<dbReference type="GO" id="GO:0005085">
    <property type="term" value="F:guanyl-nucleotide exchange factor activity"/>
    <property type="evidence" value="ECO:0007669"/>
    <property type="project" value="UniProtKB-ARBA"/>
</dbReference>
<keyword evidence="3 4" id="KW-0648">Protein biosynthesis</keyword>